<dbReference type="GO" id="GO:0140078">
    <property type="term" value="F:class I DNA-(apurinic or apyrimidinic site) endonuclease activity"/>
    <property type="evidence" value="ECO:0007669"/>
    <property type="project" value="UniProtKB-EC"/>
</dbReference>
<dbReference type="SMART" id="SM01232">
    <property type="entry name" value="H2TH"/>
    <property type="match status" value="1"/>
</dbReference>
<evidence type="ECO:0000256" key="3">
    <source>
        <dbReference type="ARBA" id="ARBA00022763"/>
    </source>
</evidence>
<keyword evidence="9 13" id="KW-0326">Glycosidase</keyword>
<dbReference type="Gene3D" id="1.10.8.50">
    <property type="match status" value="1"/>
</dbReference>
<evidence type="ECO:0000256" key="1">
    <source>
        <dbReference type="ARBA" id="ARBA00009409"/>
    </source>
</evidence>
<dbReference type="InterPro" id="IPR035937">
    <property type="entry name" value="FPG_N"/>
</dbReference>
<evidence type="ECO:0000259" key="12">
    <source>
        <dbReference type="SMART" id="SM01232"/>
    </source>
</evidence>
<dbReference type="STRING" id="1469144.LI90_1384"/>
<feature type="domain" description="Formamidopyrimidine-DNA glycosylase catalytic" evidence="11">
    <location>
        <begin position="2"/>
        <end position="109"/>
    </location>
</feature>
<feature type="region of interest" description="Disordered" evidence="10">
    <location>
        <begin position="201"/>
        <end position="226"/>
    </location>
</feature>
<comment type="caution">
    <text evidence="13">The sequence shown here is derived from an EMBL/GenBank/DDBJ whole genome shotgun (WGS) entry which is preliminary data.</text>
</comment>
<evidence type="ECO:0000256" key="6">
    <source>
        <dbReference type="ARBA" id="ARBA00023204"/>
    </source>
</evidence>
<sequence length="383" mass="40097">MPGGDTVWLAGRRLHEALAGRTLTRTDFRVPRLATVDLSGRAVREVVSHGKHLAHPGGAGPDSAPPLPDGRHVAPVSSRPPPARRSSLAGTGGAGAEWQAVGYRLPVLELLSTVEETRVIGHPAPTCSARTGTSPRRSAPSPASPTDRSASLAQHNLAGVGNLYKTEVCFLRGVSPWTPVRDVPDLPGLVELARLDLNRNRPSRSRPATRPAAVGLRAGRPSPARRCDTSVVLAEQGQPGRLLVPPLPARSGAAAAPRGPPAAPGRIARVPALNARTALSTRDAGTHQVGNRPRAHSPAGLARCVSRTWRRRNKPWCRRRGETPFGARGVGTARPAARVRSPRRTGSRVSQPPGVAYSLSAEGPLLGARGGGSEAPWRGGGVC</sequence>
<keyword evidence="4 13" id="KW-0378">Hydrolase</keyword>
<dbReference type="InterPro" id="IPR012319">
    <property type="entry name" value="FPG_cat"/>
</dbReference>
<comment type="similarity">
    <text evidence="1">Belongs to the FPG family.</text>
</comment>
<dbReference type="PANTHER" id="PTHR42697:SF1">
    <property type="entry name" value="ENDONUCLEASE 8"/>
    <property type="match status" value="1"/>
</dbReference>
<evidence type="ECO:0000256" key="2">
    <source>
        <dbReference type="ARBA" id="ARBA00012720"/>
    </source>
</evidence>
<accession>A0A132MPT2</accession>
<dbReference type="InterPro" id="IPR015886">
    <property type="entry name" value="H2TH_FPG"/>
</dbReference>
<keyword evidence="14" id="KW-1185">Reference proteome</keyword>
<dbReference type="EC" id="4.2.99.18" evidence="2"/>
<dbReference type="InterPro" id="IPR010979">
    <property type="entry name" value="Ribosomal_uS13-like_H2TH"/>
</dbReference>
<feature type="region of interest" description="Disordered" evidence="10">
    <location>
        <begin position="281"/>
        <end position="300"/>
    </location>
</feature>
<name>A0A132MPT2_9ACTN</name>
<protein>
    <recommendedName>
        <fullName evidence="2">DNA-(apurinic or apyrimidinic site) lyase</fullName>
        <ecNumber evidence="2">4.2.99.18</ecNumber>
    </recommendedName>
</protein>
<reference evidence="14" key="1">
    <citation type="submission" date="2015-04" db="EMBL/GenBank/DDBJ databases">
        <title>Physiological reanalysis, assessment of diazotrophy, and genome sequences of multiple isolates of Streptomyces thermoautotrophicus.</title>
        <authorList>
            <person name="MacKellar D.C."/>
            <person name="Lieber L."/>
            <person name="Norman J."/>
            <person name="Bolger A."/>
            <person name="Tobin C."/>
            <person name="Murray J.W."/>
            <person name="Chang R."/>
            <person name="Ford T."/>
            <person name="Nguyen P.Q."/>
            <person name="Woodward J."/>
            <person name="Permingeat H."/>
            <person name="Joshi N.S."/>
            <person name="Silver P.A."/>
            <person name="Usadel B."/>
            <person name="Rutherford A.W."/>
            <person name="Friesen M."/>
            <person name="Prell J."/>
        </authorList>
    </citation>
    <scope>NUCLEOTIDE SEQUENCE [LARGE SCALE GENOMIC DNA]</scope>
    <source>
        <strain evidence="14">H1</strain>
    </source>
</reference>
<evidence type="ECO:0000256" key="9">
    <source>
        <dbReference type="ARBA" id="ARBA00023295"/>
    </source>
</evidence>
<keyword evidence="3" id="KW-0227">DNA damage</keyword>
<feature type="compositionally biased region" description="Low complexity" evidence="10">
    <location>
        <begin position="130"/>
        <end position="150"/>
    </location>
</feature>
<evidence type="ECO:0000259" key="11">
    <source>
        <dbReference type="SMART" id="SM00898"/>
    </source>
</evidence>
<feature type="region of interest" description="Disordered" evidence="10">
    <location>
        <begin position="48"/>
        <end position="93"/>
    </location>
</feature>
<evidence type="ECO:0000313" key="14">
    <source>
        <dbReference type="Proteomes" id="UP000070188"/>
    </source>
</evidence>
<dbReference type="GO" id="GO:0000703">
    <property type="term" value="F:oxidized pyrimidine nucleobase lesion DNA N-glycosylase activity"/>
    <property type="evidence" value="ECO:0007669"/>
    <property type="project" value="TreeGrafter"/>
</dbReference>
<dbReference type="SUPFAM" id="SSF46946">
    <property type="entry name" value="S13-like H2TH domain"/>
    <property type="match status" value="1"/>
</dbReference>
<feature type="domain" description="Formamidopyrimidine-DNA glycosylase H2TH DNA-binding" evidence="12">
    <location>
        <begin position="138"/>
        <end position="209"/>
    </location>
</feature>
<evidence type="ECO:0000256" key="5">
    <source>
        <dbReference type="ARBA" id="ARBA00023125"/>
    </source>
</evidence>
<evidence type="ECO:0000256" key="7">
    <source>
        <dbReference type="ARBA" id="ARBA00023239"/>
    </source>
</evidence>
<keyword evidence="8" id="KW-0511">Multifunctional enzyme</keyword>
<dbReference type="PATRIC" id="fig|1469144.10.peg.1522"/>
<dbReference type="EMBL" id="LAXD01000001">
    <property type="protein sequence ID" value="KWW99745.1"/>
    <property type="molecule type" value="Genomic_DNA"/>
</dbReference>
<keyword evidence="6" id="KW-0234">DNA repair</keyword>
<dbReference type="GO" id="GO:0006284">
    <property type="term" value="P:base-excision repair"/>
    <property type="evidence" value="ECO:0007669"/>
    <property type="project" value="InterPro"/>
</dbReference>
<dbReference type="GO" id="GO:0003684">
    <property type="term" value="F:damaged DNA binding"/>
    <property type="evidence" value="ECO:0007669"/>
    <property type="project" value="InterPro"/>
</dbReference>
<evidence type="ECO:0000256" key="8">
    <source>
        <dbReference type="ARBA" id="ARBA00023268"/>
    </source>
</evidence>
<organism evidence="13 14">
    <name type="scientific">Carbonactinospora thermoautotrophica</name>
    <dbReference type="NCBI Taxonomy" id="1469144"/>
    <lineage>
        <taxon>Bacteria</taxon>
        <taxon>Bacillati</taxon>
        <taxon>Actinomycetota</taxon>
        <taxon>Actinomycetes</taxon>
        <taxon>Kitasatosporales</taxon>
        <taxon>Carbonactinosporaceae</taxon>
        <taxon>Carbonactinospora</taxon>
    </lineage>
</organism>
<dbReference type="PANTHER" id="PTHR42697">
    <property type="entry name" value="ENDONUCLEASE 8"/>
    <property type="match status" value="1"/>
</dbReference>
<dbReference type="GO" id="GO:0008270">
    <property type="term" value="F:zinc ion binding"/>
    <property type="evidence" value="ECO:0007669"/>
    <property type="project" value="InterPro"/>
</dbReference>
<keyword evidence="7" id="KW-0456">Lyase</keyword>
<evidence type="ECO:0000313" key="13">
    <source>
        <dbReference type="EMBL" id="KWW99745.1"/>
    </source>
</evidence>
<dbReference type="AlphaFoldDB" id="A0A132MPT2"/>
<dbReference type="SUPFAM" id="SSF81624">
    <property type="entry name" value="N-terminal domain of MutM-like DNA repair proteins"/>
    <property type="match status" value="1"/>
</dbReference>
<gene>
    <name evidence="13" type="ORF">LI90_1384</name>
</gene>
<proteinExistence type="inferred from homology"/>
<feature type="region of interest" description="Disordered" evidence="10">
    <location>
        <begin position="315"/>
        <end position="356"/>
    </location>
</feature>
<evidence type="ECO:0000256" key="10">
    <source>
        <dbReference type="SAM" id="MobiDB-lite"/>
    </source>
</evidence>
<feature type="region of interest" description="Disordered" evidence="10">
    <location>
        <begin position="122"/>
        <end position="150"/>
    </location>
</feature>
<dbReference type="SMART" id="SM00898">
    <property type="entry name" value="Fapy_DNA_glyco"/>
    <property type="match status" value="1"/>
</dbReference>
<dbReference type="Proteomes" id="UP000070188">
    <property type="component" value="Unassembled WGS sequence"/>
</dbReference>
<keyword evidence="5" id="KW-0238">DNA-binding</keyword>
<evidence type="ECO:0000256" key="4">
    <source>
        <dbReference type="ARBA" id="ARBA00022801"/>
    </source>
</evidence>